<dbReference type="EMBL" id="JAGFNK010000228">
    <property type="protein sequence ID" value="KAI9456908.1"/>
    <property type="molecule type" value="Genomic_DNA"/>
</dbReference>
<dbReference type="Proteomes" id="UP001207468">
    <property type="component" value="Unassembled WGS sequence"/>
</dbReference>
<gene>
    <name evidence="1" type="ORF">F5148DRAFT_1322903</name>
</gene>
<name>A0ACC0U1W0_9AGAM</name>
<sequence length="108" mass="12203">MPTQTDVVKHMEGILCEQNHYADMFYGIREHSPISSTHAGMEVFKKSSADIIVLLSGSLPINTLKVVIYFLQEELMREFHCQIAIPTTIRATEYSIQTPYLMKHGGSS</sequence>
<protein>
    <submittedName>
        <fullName evidence="1">Uncharacterized protein</fullName>
    </submittedName>
</protein>
<keyword evidence="2" id="KW-1185">Reference proteome</keyword>
<reference evidence="1" key="1">
    <citation type="submission" date="2021-03" db="EMBL/GenBank/DDBJ databases">
        <title>Evolutionary priming and transition to the ectomycorrhizal habit in an iconic lineage of mushroom-forming fungi: is preadaptation a requirement?</title>
        <authorList>
            <consortium name="DOE Joint Genome Institute"/>
            <person name="Looney B.P."/>
            <person name="Miyauchi S."/>
            <person name="Morin E."/>
            <person name="Drula E."/>
            <person name="Courty P.E."/>
            <person name="Chicoki N."/>
            <person name="Fauchery L."/>
            <person name="Kohler A."/>
            <person name="Kuo A."/>
            <person name="LaButti K."/>
            <person name="Pangilinan J."/>
            <person name="Lipzen A."/>
            <person name="Riley R."/>
            <person name="Andreopoulos W."/>
            <person name="He G."/>
            <person name="Johnson J."/>
            <person name="Barry K.W."/>
            <person name="Grigoriev I.V."/>
            <person name="Nagy L."/>
            <person name="Hibbett D."/>
            <person name="Henrissat B."/>
            <person name="Matheny P.B."/>
            <person name="Labbe J."/>
            <person name="Martin A.F."/>
        </authorList>
    </citation>
    <scope>NUCLEOTIDE SEQUENCE</scope>
    <source>
        <strain evidence="1">BPL698</strain>
    </source>
</reference>
<comment type="caution">
    <text evidence="1">The sequence shown here is derived from an EMBL/GenBank/DDBJ whole genome shotgun (WGS) entry which is preliminary data.</text>
</comment>
<evidence type="ECO:0000313" key="2">
    <source>
        <dbReference type="Proteomes" id="UP001207468"/>
    </source>
</evidence>
<proteinExistence type="predicted"/>
<evidence type="ECO:0000313" key="1">
    <source>
        <dbReference type="EMBL" id="KAI9456908.1"/>
    </source>
</evidence>
<accession>A0ACC0U1W0</accession>
<organism evidence="1 2">
    <name type="scientific">Russula earlei</name>
    <dbReference type="NCBI Taxonomy" id="71964"/>
    <lineage>
        <taxon>Eukaryota</taxon>
        <taxon>Fungi</taxon>
        <taxon>Dikarya</taxon>
        <taxon>Basidiomycota</taxon>
        <taxon>Agaricomycotina</taxon>
        <taxon>Agaricomycetes</taxon>
        <taxon>Russulales</taxon>
        <taxon>Russulaceae</taxon>
        <taxon>Russula</taxon>
    </lineage>
</organism>